<dbReference type="InterPro" id="IPR002792">
    <property type="entry name" value="TRAM_dom"/>
</dbReference>
<dbReference type="InterPro" id="IPR002735">
    <property type="entry name" value="Transl_init_fac_IF2/IF5_dom"/>
</dbReference>
<keyword evidence="6" id="KW-0648">Protein biosynthesis</keyword>
<dbReference type="InterPro" id="IPR045196">
    <property type="entry name" value="IF2/IF5"/>
</dbReference>
<dbReference type="SUPFAM" id="SSF50249">
    <property type="entry name" value="Nucleic acid-binding proteins"/>
    <property type="match status" value="1"/>
</dbReference>
<comment type="function">
    <text evidence="1">eIF-2 functions in the early steps of protein synthesis by forming a ternary complex with GTP and initiator tRNA.</text>
</comment>
<dbReference type="GO" id="GO:0003743">
    <property type="term" value="F:translation initiation factor activity"/>
    <property type="evidence" value="ECO:0007669"/>
    <property type="project" value="UniProtKB-KW"/>
</dbReference>
<evidence type="ECO:0000259" key="9">
    <source>
        <dbReference type="PROSITE" id="PS50926"/>
    </source>
</evidence>
<dbReference type="NCBIfam" id="NF003067">
    <property type="entry name" value="PRK03988.1"/>
    <property type="match status" value="1"/>
</dbReference>
<feature type="domain" description="TRAM" evidence="9">
    <location>
        <begin position="146"/>
        <end position="204"/>
    </location>
</feature>
<comment type="subunit">
    <text evidence="3">Heterotrimer composed of an alpha, a beta and a gamma chain.</text>
</comment>
<dbReference type="Gene3D" id="3.30.30.170">
    <property type="match status" value="1"/>
</dbReference>
<dbReference type="PANTHER" id="PTHR23001:SF3">
    <property type="entry name" value="EUKARYOTIC TRANSLATION INITIATION FACTOR 2 SUBUNIT 2"/>
    <property type="match status" value="1"/>
</dbReference>
<dbReference type="Pfam" id="PF01873">
    <property type="entry name" value="eIF-5_eIF-2B"/>
    <property type="match status" value="1"/>
</dbReference>
<evidence type="ECO:0000256" key="2">
    <source>
        <dbReference type="ARBA" id="ARBA00010397"/>
    </source>
</evidence>
<dbReference type="AlphaFoldDB" id="A0A644VQB0"/>
<dbReference type="Pfam" id="PF01938">
    <property type="entry name" value="TRAM"/>
    <property type="match status" value="1"/>
</dbReference>
<evidence type="ECO:0000256" key="4">
    <source>
        <dbReference type="ARBA" id="ARBA00022314"/>
    </source>
</evidence>
<name>A0A644VQB0_9ZZZZ</name>
<dbReference type="InterPro" id="IPR012340">
    <property type="entry name" value="NA-bd_OB-fold"/>
</dbReference>
<dbReference type="InterPro" id="IPR016190">
    <property type="entry name" value="Transl_init_fac_IF2/IF5_Zn-bd"/>
</dbReference>
<dbReference type="EMBL" id="VSSQ01000393">
    <property type="protein sequence ID" value="MPL93467.1"/>
    <property type="molecule type" value="Genomic_DNA"/>
</dbReference>
<dbReference type="NCBIfam" id="TIGR00311">
    <property type="entry name" value="aIF-2beta"/>
    <property type="match status" value="1"/>
</dbReference>
<evidence type="ECO:0000256" key="7">
    <source>
        <dbReference type="ARBA" id="ARBA00031466"/>
    </source>
</evidence>
<evidence type="ECO:0000256" key="1">
    <source>
        <dbReference type="ARBA" id="ARBA00003323"/>
    </source>
</evidence>
<evidence type="ECO:0000256" key="3">
    <source>
        <dbReference type="ARBA" id="ARBA00011243"/>
    </source>
</evidence>
<dbReference type="PANTHER" id="PTHR23001">
    <property type="entry name" value="EUKARYOTIC TRANSLATION INITIATION FACTOR"/>
    <property type="match status" value="1"/>
</dbReference>
<dbReference type="SUPFAM" id="SSF100966">
    <property type="entry name" value="Translation initiation factor 2 beta, aIF2beta, N-terminal domain"/>
    <property type="match status" value="1"/>
</dbReference>
<reference evidence="10" key="1">
    <citation type="submission" date="2019-08" db="EMBL/GenBank/DDBJ databases">
        <authorList>
            <person name="Kucharzyk K."/>
            <person name="Murdoch R.W."/>
            <person name="Higgins S."/>
            <person name="Loffler F."/>
        </authorList>
    </citation>
    <scope>NUCLEOTIDE SEQUENCE</scope>
</reference>
<evidence type="ECO:0000256" key="8">
    <source>
        <dbReference type="ARBA" id="ARBA00032408"/>
    </source>
</evidence>
<evidence type="ECO:0000256" key="5">
    <source>
        <dbReference type="ARBA" id="ARBA00022540"/>
    </source>
</evidence>
<comment type="similarity">
    <text evidence="2">Belongs to the eIF-2-beta/eIF-5 family.</text>
</comment>
<dbReference type="NCBIfam" id="NF008993">
    <property type="entry name" value="PRK12336.1"/>
    <property type="match status" value="1"/>
</dbReference>
<dbReference type="Gene3D" id="2.40.50.140">
    <property type="entry name" value="Nucleic acid-binding proteins"/>
    <property type="match status" value="1"/>
</dbReference>
<dbReference type="SUPFAM" id="SSF75689">
    <property type="entry name" value="Zinc-binding domain of translation initiation factor 2 beta"/>
    <property type="match status" value="1"/>
</dbReference>
<proteinExistence type="inferred from homology"/>
<accession>A0A644VQB0</accession>
<dbReference type="InterPro" id="IPR016189">
    <property type="entry name" value="Transl_init_fac_IF2/IF5_N"/>
</dbReference>
<dbReference type="PROSITE" id="PS50926">
    <property type="entry name" value="TRAM"/>
    <property type="match status" value="1"/>
</dbReference>
<protein>
    <recommendedName>
        <fullName evidence="4">Translation initiation factor 2 subunit beta</fullName>
    </recommendedName>
    <alternativeName>
        <fullName evidence="7">aIF2-beta</fullName>
    </alternativeName>
    <alternativeName>
        <fullName evidence="8">eIF-2-beta</fullName>
    </alternativeName>
</protein>
<dbReference type="SMART" id="SM00653">
    <property type="entry name" value="eIF2B_5"/>
    <property type="match status" value="1"/>
</dbReference>
<gene>
    <name evidence="10" type="ORF">SDC9_39595</name>
</gene>
<keyword evidence="5" id="KW-0396">Initiation factor</keyword>
<dbReference type="InterPro" id="IPR004458">
    <property type="entry name" value="TIF2_bsu_arc"/>
</dbReference>
<organism evidence="10">
    <name type="scientific">bioreactor metagenome</name>
    <dbReference type="NCBI Taxonomy" id="1076179"/>
    <lineage>
        <taxon>unclassified sequences</taxon>
        <taxon>metagenomes</taxon>
        <taxon>ecological metagenomes</taxon>
    </lineage>
</organism>
<evidence type="ECO:0000256" key="6">
    <source>
        <dbReference type="ARBA" id="ARBA00022917"/>
    </source>
</evidence>
<comment type="caution">
    <text evidence="10">The sequence shown here is derived from an EMBL/GenBank/DDBJ whole genome shotgun (WGS) entry which is preliminary data.</text>
</comment>
<dbReference type="HAMAP" id="MF_00232">
    <property type="entry name" value="eIF_2_beta"/>
    <property type="match status" value="1"/>
</dbReference>
<sequence length="204" mass="22724">MVQSYEDMLKTAYSGMGEPTETGERFVMPKPKIYIEGKTTVLENFSDIIDSLNRDKDHFMKFMLGELGTAGKIDGNRAVFNGKFEQAQFDAIVETYVGDYVICSECGRPDTKLVKDDRVLMLLCEACGSKRPIRKRKAKTEVQGPAIEEGKELEVHIESISKKGDGVARIGKYILYVAGTKAGQNVKVRITRISGQVAFTQKIL</sequence>
<dbReference type="FunFam" id="3.30.30.170:FF:000001">
    <property type="entry name" value="Eukaryotic translation initiation factor 2 subunit"/>
    <property type="match status" value="1"/>
</dbReference>
<evidence type="ECO:0000313" key="10">
    <source>
        <dbReference type="EMBL" id="MPL93467.1"/>
    </source>
</evidence>